<dbReference type="SUPFAM" id="SSF53187">
    <property type="entry name" value="Zn-dependent exopeptidases"/>
    <property type="match status" value="1"/>
</dbReference>
<feature type="active site" description="Proton donor/acceptor" evidence="8">
    <location>
        <position position="366"/>
    </location>
</feature>
<evidence type="ECO:0000313" key="11">
    <source>
        <dbReference type="EMBL" id="MFD1360506.1"/>
    </source>
</evidence>
<dbReference type="PANTHER" id="PTHR11705:SF143">
    <property type="entry name" value="SLL0236 PROTEIN"/>
    <property type="match status" value="1"/>
</dbReference>
<accession>A0ABW3ZQ83</accession>
<dbReference type="SMART" id="SM00257">
    <property type="entry name" value="LysM"/>
    <property type="match status" value="2"/>
</dbReference>
<comment type="similarity">
    <text evidence="2 8">Belongs to the peptidase M14 family.</text>
</comment>
<evidence type="ECO:0000256" key="4">
    <source>
        <dbReference type="ARBA" id="ARBA00022723"/>
    </source>
</evidence>
<dbReference type="CDD" id="cd00118">
    <property type="entry name" value="LysM"/>
    <property type="match status" value="1"/>
</dbReference>
<dbReference type="InterPro" id="IPR018392">
    <property type="entry name" value="LysM"/>
</dbReference>
<evidence type="ECO:0000313" key="12">
    <source>
        <dbReference type="Proteomes" id="UP001597178"/>
    </source>
</evidence>
<dbReference type="PROSITE" id="PS00132">
    <property type="entry name" value="CARBOXYPEPT_ZN_1"/>
    <property type="match status" value="1"/>
</dbReference>
<evidence type="ECO:0000256" key="1">
    <source>
        <dbReference type="ARBA" id="ARBA00001947"/>
    </source>
</evidence>
<dbReference type="InterPro" id="IPR036779">
    <property type="entry name" value="LysM_dom_sf"/>
</dbReference>
<protein>
    <submittedName>
        <fullName evidence="11">M14 family metallopeptidase</fullName>
    </submittedName>
</protein>
<evidence type="ECO:0000256" key="2">
    <source>
        <dbReference type="ARBA" id="ARBA00005988"/>
    </source>
</evidence>
<dbReference type="Proteomes" id="UP001597178">
    <property type="component" value="Unassembled WGS sequence"/>
</dbReference>
<dbReference type="Pfam" id="PF00246">
    <property type="entry name" value="Peptidase_M14"/>
    <property type="match status" value="1"/>
</dbReference>
<proteinExistence type="inferred from homology"/>
<keyword evidence="4" id="KW-0479">Metal-binding</keyword>
<evidence type="ECO:0000259" key="9">
    <source>
        <dbReference type="PROSITE" id="PS51782"/>
    </source>
</evidence>
<comment type="cofactor">
    <cofactor evidence="1">
        <name>Zn(2+)</name>
        <dbReference type="ChEBI" id="CHEBI:29105"/>
    </cofactor>
</comment>
<name>A0ABW3ZQ83_9BACI</name>
<dbReference type="InterPro" id="IPR057246">
    <property type="entry name" value="CARBOXYPEPT_ZN_1"/>
</dbReference>
<dbReference type="Pfam" id="PF01476">
    <property type="entry name" value="LysM"/>
    <property type="match status" value="1"/>
</dbReference>
<keyword evidence="5" id="KW-0378">Hydrolase</keyword>
<dbReference type="InterPro" id="IPR000834">
    <property type="entry name" value="Peptidase_M14"/>
</dbReference>
<comment type="caution">
    <text evidence="11">The sequence shown here is derived from an EMBL/GenBank/DDBJ whole genome shotgun (WGS) entry which is preliminary data.</text>
</comment>
<dbReference type="CDD" id="cd06229">
    <property type="entry name" value="M14_Endopeptidase_I"/>
    <property type="match status" value="1"/>
</dbReference>
<evidence type="ECO:0000259" key="10">
    <source>
        <dbReference type="PROSITE" id="PS52035"/>
    </source>
</evidence>
<dbReference type="PROSITE" id="PS52035">
    <property type="entry name" value="PEPTIDASE_M14"/>
    <property type="match status" value="1"/>
</dbReference>
<feature type="domain" description="LysM" evidence="9">
    <location>
        <begin position="51"/>
        <end position="95"/>
    </location>
</feature>
<dbReference type="EMBL" id="JBHTNH010000002">
    <property type="protein sequence ID" value="MFD1360506.1"/>
    <property type="molecule type" value="Genomic_DNA"/>
</dbReference>
<dbReference type="SMART" id="SM00631">
    <property type="entry name" value="Zn_pept"/>
    <property type="match status" value="1"/>
</dbReference>
<evidence type="ECO:0000256" key="6">
    <source>
        <dbReference type="ARBA" id="ARBA00022833"/>
    </source>
</evidence>
<keyword evidence="3" id="KW-0645">Protease</keyword>
<evidence type="ECO:0000256" key="8">
    <source>
        <dbReference type="PROSITE-ProRule" id="PRU01379"/>
    </source>
</evidence>
<dbReference type="Gene3D" id="3.10.350.10">
    <property type="entry name" value="LysM domain"/>
    <property type="match status" value="1"/>
</dbReference>
<dbReference type="PRINTS" id="PR00765">
    <property type="entry name" value="CRBOXYPTASEA"/>
</dbReference>
<evidence type="ECO:0000256" key="7">
    <source>
        <dbReference type="ARBA" id="ARBA00023049"/>
    </source>
</evidence>
<sequence length="396" mass="44902">MKVTMRPNDSFWYYSELFDIPLVLLEQSNPQINARQLMVGETVQIPGYVEHTSPITAGETLWQLAIQQNIPVDMLQLTNPSADPDSLQIGQEMVIPERVDNLMVTGFEHYTFDKMVRNIQRLTTVYPFIHPQTIGSSVMGKNLIELQIGSGDKQVHINGSFHANEWITTAVIIRFINEYACALTNKRPIRGFNVLPFFMETNLSVVPMVNPDGVNLVLDGAEAAGPYQEEVLALNGQNPDFSNWKANITGVDLNNQYPALWEEEAGRKPNSPQPRDYPGPHPLSEPEAVAMADLAGHRNFSRVNALHTQGEEIYWGFEGMEPPVAQYIVNEYRRVSGYRPVPYIDNYAGYKDWFIQEFRYPGYTMELGAGVNPLPFTQFEEIYQETLGMMLANLYL</sequence>
<keyword evidence="6" id="KW-0862">Zinc</keyword>
<reference evidence="12" key="1">
    <citation type="journal article" date="2019" name="Int. J. Syst. Evol. Microbiol.">
        <title>The Global Catalogue of Microorganisms (GCM) 10K type strain sequencing project: providing services to taxonomists for standard genome sequencing and annotation.</title>
        <authorList>
            <consortium name="The Broad Institute Genomics Platform"/>
            <consortium name="The Broad Institute Genome Sequencing Center for Infectious Disease"/>
            <person name="Wu L."/>
            <person name="Ma J."/>
        </authorList>
    </citation>
    <scope>NUCLEOTIDE SEQUENCE [LARGE SCALE GENOMIC DNA]</scope>
    <source>
        <strain evidence="12">CCUG 54822</strain>
    </source>
</reference>
<keyword evidence="7" id="KW-0482">Metalloprotease</keyword>
<dbReference type="InterPro" id="IPR034274">
    <property type="entry name" value="ENP1_M14_CPD"/>
</dbReference>
<dbReference type="SUPFAM" id="SSF54106">
    <property type="entry name" value="LysM domain"/>
    <property type="match status" value="1"/>
</dbReference>
<gene>
    <name evidence="11" type="ORF">ACFQ4A_02285</name>
</gene>
<dbReference type="PROSITE" id="PS51782">
    <property type="entry name" value="LYSM"/>
    <property type="match status" value="1"/>
</dbReference>
<dbReference type="Gene3D" id="3.40.630.10">
    <property type="entry name" value="Zn peptidases"/>
    <property type="match status" value="1"/>
</dbReference>
<feature type="domain" description="Peptidase M14" evidence="10">
    <location>
        <begin position="108"/>
        <end position="396"/>
    </location>
</feature>
<evidence type="ECO:0000256" key="5">
    <source>
        <dbReference type="ARBA" id="ARBA00022801"/>
    </source>
</evidence>
<evidence type="ECO:0000256" key="3">
    <source>
        <dbReference type="ARBA" id="ARBA00022670"/>
    </source>
</evidence>
<dbReference type="PANTHER" id="PTHR11705">
    <property type="entry name" value="PROTEASE FAMILY M14 CARBOXYPEPTIDASE A,B"/>
    <property type="match status" value="1"/>
</dbReference>
<organism evidence="11 12">
    <name type="scientific">Lentibacillus salinarum</name>
    <dbReference type="NCBI Taxonomy" id="446820"/>
    <lineage>
        <taxon>Bacteria</taxon>
        <taxon>Bacillati</taxon>
        <taxon>Bacillota</taxon>
        <taxon>Bacilli</taxon>
        <taxon>Bacillales</taxon>
        <taxon>Bacillaceae</taxon>
        <taxon>Lentibacillus</taxon>
    </lineage>
</organism>
<dbReference type="RefSeq" id="WP_382397213.1">
    <property type="nucleotide sequence ID" value="NZ_JBHTNH010000002.1"/>
</dbReference>
<keyword evidence="12" id="KW-1185">Reference proteome</keyword>